<dbReference type="CDD" id="cd09272">
    <property type="entry name" value="RNase_HI_RT_Ty1"/>
    <property type="match status" value="1"/>
</dbReference>
<dbReference type="AlphaFoldDB" id="A0AAQ3SHN4"/>
<dbReference type="GO" id="GO:0140662">
    <property type="term" value="F:ATP-dependent protein folding chaperone"/>
    <property type="evidence" value="ECO:0007669"/>
    <property type="project" value="InterPro"/>
</dbReference>
<dbReference type="InterPro" id="IPR043129">
    <property type="entry name" value="ATPase_NBD"/>
</dbReference>
<dbReference type="InterPro" id="IPR039537">
    <property type="entry name" value="Retrotran_Ty1/copia-like"/>
</dbReference>
<gene>
    <name evidence="7" type="ORF">U9M48_000802</name>
</gene>
<dbReference type="InterPro" id="IPR036397">
    <property type="entry name" value="RNaseH_sf"/>
</dbReference>
<keyword evidence="4" id="KW-0067">ATP-binding</keyword>
<evidence type="ECO:0000256" key="2">
    <source>
        <dbReference type="ARBA" id="ARBA00022670"/>
    </source>
</evidence>
<feature type="region of interest" description="Disordered" evidence="5">
    <location>
        <begin position="951"/>
        <end position="986"/>
    </location>
</feature>
<evidence type="ECO:0000256" key="3">
    <source>
        <dbReference type="ARBA" id="ARBA00022741"/>
    </source>
</evidence>
<organism evidence="7 8">
    <name type="scientific">Paspalum notatum var. saurae</name>
    <dbReference type="NCBI Taxonomy" id="547442"/>
    <lineage>
        <taxon>Eukaryota</taxon>
        <taxon>Viridiplantae</taxon>
        <taxon>Streptophyta</taxon>
        <taxon>Embryophyta</taxon>
        <taxon>Tracheophyta</taxon>
        <taxon>Spermatophyta</taxon>
        <taxon>Magnoliopsida</taxon>
        <taxon>Liliopsida</taxon>
        <taxon>Poales</taxon>
        <taxon>Poaceae</taxon>
        <taxon>PACMAD clade</taxon>
        <taxon>Panicoideae</taxon>
        <taxon>Andropogonodae</taxon>
        <taxon>Paspaleae</taxon>
        <taxon>Paspalinae</taxon>
        <taxon>Paspalum</taxon>
    </lineage>
</organism>
<dbReference type="InterPro" id="IPR057670">
    <property type="entry name" value="SH3_retrovirus"/>
</dbReference>
<dbReference type="Pfam" id="PF14223">
    <property type="entry name" value="Retrotran_gag_2"/>
    <property type="match status" value="1"/>
</dbReference>
<feature type="region of interest" description="Disordered" evidence="5">
    <location>
        <begin position="369"/>
        <end position="453"/>
    </location>
</feature>
<keyword evidence="2" id="KW-0378">Hydrolase</keyword>
<feature type="compositionally biased region" description="Pro residues" evidence="5">
    <location>
        <begin position="963"/>
        <end position="973"/>
    </location>
</feature>
<dbReference type="PANTHER" id="PTHR42648:SF25">
    <property type="entry name" value="RNA-DIRECTED DNA POLYMERASE"/>
    <property type="match status" value="1"/>
</dbReference>
<dbReference type="GO" id="GO:0005524">
    <property type="term" value="F:ATP binding"/>
    <property type="evidence" value="ECO:0007669"/>
    <property type="project" value="UniProtKB-KW"/>
</dbReference>
<dbReference type="GO" id="GO:0003676">
    <property type="term" value="F:nucleic acid binding"/>
    <property type="evidence" value="ECO:0007669"/>
    <property type="project" value="InterPro"/>
</dbReference>
<dbReference type="EMBL" id="CP144745">
    <property type="protein sequence ID" value="WVZ49440.1"/>
    <property type="molecule type" value="Genomic_DNA"/>
</dbReference>
<dbReference type="PANTHER" id="PTHR42648">
    <property type="entry name" value="TRANSPOSASE, PUTATIVE-RELATED"/>
    <property type="match status" value="1"/>
</dbReference>
<dbReference type="FunFam" id="3.30.420.40:FF:000028">
    <property type="entry name" value="heat shock 70 kDa protein-like"/>
    <property type="match status" value="1"/>
</dbReference>
<feature type="domain" description="Integrase catalytic" evidence="6">
    <location>
        <begin position="679"/>
        <end position="851"/>
    </location>
</feature>
<dbReference type="Pfam" id="PF22936">
    <property type="entry name" value="Pol_BBD"/>
    <property type="match status" value="1"/>
</dbReference>
<dbReference type="SUPFAM" id="SSF53098">
    <property type="entry name" value="Ribonuclease H-like"/>
    <property type="match status" value="1"/>
</dbReference>
<evidence type="ECO:0000256" key="4">
    <source>
        <dbReference type="ARBA" id="ARBA00022840"/>
    </source>
</evidence>
<dbReference type="SUPFAM" id="SSF53067">
    <property type="entry name" value="Actin-like ATPase domain"/>
    <property type="match status" value="2"/>
</dbReference>
<dbReference type="InterPro" id="IPR012337">
    <property type="entry name" value="RNaseH-like_sf"/>
</dbReference>
<feature type="compositionally biased region" description="Gly residues" evidence="5">
    <location>
        <begin position="409"/>
        <end position="426"/>
    </location>
</feature>
<dbReference type="InterPro" id="IPR025724">
    <property type="entry name" value="GAG-pre-integrase_dom"/>
</dbReference>
<evidence type="ECO:0000313" key="8">
    <source>
        <dbReference type="Proteomes" id="UP001341281"/>
    </source>
</evidence>
<dbReference type="Pfam" id="PF00665">
    <property type="entry name" value="rve"/>
    <property type="match status" value="1"/>
</dbReference>
<dbReference type="GO" id="GO:0006508">
    <property type="term" value="P:proteolysis"/>
    <property type="evidence" value="ECO:0007669"/>
    <property type="project" value="UniProtKB-KW"/>
</dbReference>
<feature type="region of interest" description="Disordered" evidence="5">
    <location>
        <begin position="125"/>
        <end position="154"/>
    </location>
</feature>
<evidence type="ECO:0000256" key="1">
    <source>
        <dbReference type="ARBA" id="ARBA00007381"/>
    </source>
</evidence>
<sequence length="1203" mass="132049">FTNSTDISSYYKIFTEVKRLIGRRFSDESVQGDLKLWPFKFVADVDDQPVIVVQYQGKEKRLTPEQISSTVLAKMRETAEVYLSKAVKNAVITAVRGGLGPLTIGIRASFIRWNRDRVIEWAFNMPRRRSTTPPQRSRGGSTPPEHSGGGGNSGGLVIHRVTKEISSSGSFPTLTKMNYYDWAALMRVMLQARGLWITVSLGSDDVTEDRMALEVISKAVPTEMMGMIASKPSAKAAWEAIKVMNIGVERVRKAKAATLQREFDSLKFRDGETVDDFGIRVGRIVTQLTVLGDPIKEEQVVRKFLQMLPPKFEQIVSSIETLLDLGDLSVEELIGRLKATEERHNLGSTSIAGLNLTEDELVARLSSRLQLNGGGGGGNGSGGGTSSTGGSDRNKESSSNNKKGRGRGRGGSSGGRGGGRTGGDGVAGRMPARECRKKKRDEAAHTAQAEEGEGEQALLVATATVTVESSSTPPATAPAIHINEDKLFIQLGDEREGECTRWILDTGATNHMTSSRSAFSELDTGIHGTVKFGDGSVVGIEGRGTVLFNCKNGEHQALTGVYHIPRLTTNIVSLGQLEEDGFKILLENGFLRIWDQRRRLLAKVPRAANRLYQLTLDIAKPVCLAAQGTDTAWRWHARFGHLNFRALRQLAQQEMVRGMPHLDHVDQVCDSCLVGKQRRLPFPSKAKYRAQNLLELVHGDICGPVTPVTPSGNRYFLLLVDDLSRYMWLMLLSSKDQAAAAIVRFKGVTEAEAGRKLRTLRTDRGGEFTARTFADYCAEEGIQRHLTAPYTPQQNGVVERRNQTEHDEGEGIARLVLGGGGHHGWAVFVLNRAPTQSVEGKTPFEVWYSAKPPVHFLRTFGCVAHVKAAGKHLSKLDDRSTPMVFVGYEAGTKAYRFYNPATRRVHVSRDAVFEEERAWDWGAEKGAGPEDDAEPFHVEYITVLARGGTQCAPPATPGASPRTPSPSPSPTTPASPAMPTCGDMVGDIDGRKSTSGIIYFLDGNPVTWQSQKQRVVALSSCEVEYIASALAACQGVWLGRLLADVQGAKSSRPKLKMDNQSAIALSKNPVLHDRSKHIDTRFHFIRECVDNRAVRLAYAGTKEQLADILMKALGKDRFRELRELIGVTKLNRRGHDRAGLIVVEWTARHARAVGWRSLRRAWRAVYASWLMRQATMDAGTIAGLNVMRIINEPTAAALAYGLE</sequence>
<feature type="compositionally biased region" description="Gly residues" evidence="5">
    <location>
        <begin position="372"/>
        <end position="387"/>
    </location>
</feature>
<keyword evidence="3" id="KW-0547">Nucleotide-binding</keyword>
<dbReference type="Gene3D" id="3.30.420.10">
    <property type="entry name" value="Ribonuclease H-like superfamily/Ribonuclease H"/>
    <property type="match status" value="1"/>
</dbReference>
<dbReference type="Proteomes" id="UP001341281">
    <property type="component" value="Chromosome 01"/>
</dbReference>
<protein>
    <recommendedName>
        <fullName evidence="6">Integrase catalytic domain-containing protein</fullName>
    </recommendedName>
</protein>
<dbReference type="Pfam" id="PF25597">
    <property type="entry name" value="SH3_retrovirus"/>
    <property type="match status" value="1"/>
</dbReference>
<keyword evidence="8" id="KW-1185">Reference proteome</keyword>
<reference evidence="7 8" key="1">
    <citation type="submission" date="2024-02" db="EMBL/GenBank/DDBJ databases">
        <title>High-quality chromosome-scale genome assembly of Pensacola bahiagrass (Paspalum notatum Flugge var. saurae).</title>
        <authorList>
            <person name="Vega J.M."/>
            <person name="Podio M."/>
            <person name="Orjuela J."/>
            <person name="Siena L.A."/>
            <person name="Pessino S.C."/>
            <person name="Combes M.C."/>
            <person name="Mariac C."/>
            <person name="Albertini E."/>
            <person name="Pupilli F."/>
            <person name="Ortiz J.P.A."/>
            <person name="Leblanc O."/>
        </authorList>
    </citation>
    <scope>NUCLEOTIDE SEQUENCE [LARGE SCALE GENOMIC DNA]</scope>
    <source>
        <strain evidence="7">R1</strain>
        <tissue evidence="7">Leaf</tissue>
    </source>
</reference>
<dbReference type="GO" id="GO:0015074">
    <property type="term" value="P:DNA integration"/>
    <property type="evidence" value="ECO:0007669"/>
    <property type="project" value="InterPro"/>
</dbReference>
<accession>A0AAQ3SHN4</accession>
<proteinExistence type="inferred from homology"/>
<feature type="non-terminal residue" evidence="7">
    <location>
        <position position="1"/>
    </location>
</feature>
<evidence type="ECO:0000256" key="5">
    <source>
        <dbReference type="SAM" id="MobiDB-lite"/>
    </source>
</evidence>
<dbReference type="Gene3D" id="3.30.420.40">
    <property type="match status" value="2"/>
</dbReference>
<dbReference type="InterPro" id="IPR001584">
    <property type="entry name" value="Integrase_cat-core"/>
</dbReference>
<keyword evidence="2" id="KW-0645">Protease</keyword>
<dbReference type="Pfam" id="PF13976">
    <property type="entry name" value="gag_pre-integrs"/>
    <property type="match status" value="1"/>
</dbReference>
<evidence type="ECO:0000259" key="6">
    <source>
        <dbReference type="PROSITE" id="PS50994"/>
    </source>
</evidence>
<dbReference type="Pfam" id="PF00012">
    <property type="entry name" value="HSP70"/>
    <property type="match status" value="2"/>
</dbReference>
<comment type="similarity">
    <text evidence="1">Belongs to the heat shock protein 70 family.</text>
</comment>
<dbReference type="InterPro" id="IPR054722">
    <property type="entry name" value="PolX-like_BBD"/>
</dbReference>
<dbReference type="GO" id="GO:0008233">
    <property type="term" value="F:peptidase activity"/>
    <property type="evidence" value="ECO:0007669"/>
    <property type="project" value="UniProtKB-KW"/>
</dbReference>
<name>A0AAQ3SHN4_PASNO</name>
<dbReference type="PROSITE" id="PS50994">
    <property type="entry name" value="INTEGRASE"/>
    <property type="match status" value="1"/>
</dbReference>
<dbReference type="InterPro" id="IPR013126">
    <property type="entry name" value="Hsp_70_fam"/>
</dbReference>
<evidence type="ECO:0000313" key="7">
    <source>
        <dbReference type="EMBL" id="WVZ49440.1"/>
    </source>
</evidence>